<evidence type="ECO:0000313" key="10">
    <source>
        <dbReference type="Proteomes" id="UP001250932"/>
    </source>
</evidence>
<organism evidence="9 10">
    <name type="scientific">Candidatus Nitronereus thalassa</name>
    <dbReference type="NCBI Taxonomy" id="3020898"/>
    <lineage>
        <taxon>Bacteria</taxon>
        <taxon>Pseudomonadati</taxon>
        <taxon>Nitrospirota</taxon>
        <taxon>Nitrospiria</taxon>
        <taxon>Nitrospirales</taxon>
        <taxon>Nitrospiraceae</taxon>
        <taxon>Candidatus Nitronereus</taxon>
    </lineage>
</organism>
<dbReference type="Proteomes" id="UP001250932">
    <property type="component" value="Unassembled WGS sequence"/>
</dbReference>
<protein>
    <submittedName>
        <fullName evidence="9">Ubiquinol-cytochrome c reductase iron-sulfur subunit</fullName>
    </submittedName>
</protein>
<evidence type="ECO:0000256" key="1">
    <source>
        <dbReference type="ARBA" id="ARBA00022714"/>
    </source>
</evidence>
<keyword evidence="7" id="KW-1133">Transmembrane helix</keyword>
<evidence type="ECO:0000256" key="2">
    <source>
        <dbReference type="ARBA" id="ARBA00022723"/>
    </source>
</evidence>
<dbReference type="RefSeq" id="WP_313831113.1">
    <property type="nucleotide sequence ID" value="NZ_JAQOUE010000001.1"/>
</dbReference>
<dbReference type="InterPro" id="IPR014349">
    <property type="entry name" value="Rieske_Fe-S_prot"/>
</dbReference>
<evidence type="ECO:0000256" key="6">
    <source>
        <dbReference type="ARBA" id="ARBA00034078"/>
    </source>
</evidence>
<comment type="cofactor">
    <cofactor evidence="6">
        <name>[2Fe-2S] cluster</name>
        <dbReference type="ChEBI" id="CHEBI:190135"/>
    </cofactor>
</comment>
<keyword evidence="7" id="KW-0472">Membrane</keyword>
<keyword evidence="5" id="KW-1015">Disulfide bond</keyword>
<dbReference type="InterPro" id="IPR005805">
    <property type="entry name" value="Rieske_Fe-S_prot_C"/>
</dbReference>
<evidence type="ECO:0000256" key="5">
    <source>
        <dbReference type="ARBA" id="ARBA00023157"/>
    </source>
</evidence>
<dbReference type="PANTHER" id="PTHR10134">
    <property type="entry name" value="CYTOCHROME B-C1 COMPLEX SUBUNIT RIESKE, MITOCHONDRIAL"/>
    <property type="match status" value="1"/>
</dbReference>
<gene>
    <name evidence="9" type="ORF">PPG34_00230</name>
</gene>
<dbReference type="SUPFAM" id="SSF50022">
    <property type="entry name" value="ISP domain"/>
    <property type="match status" value="1"/>
</dbReference>
<feature type="transmembrane region" description="Helical" evidence="7">
    <location>
        <begin position="12"/>
        <end position="38"/>
    </location>
</feature>
<evidence type="ECO:0000256" key="4">
    <source>
        <dbReference type="ARBA" id="ARBA00023014"/>
    </source>
</evidence>
<dbReference type="PROSITE" id="PS51296">
    <property type="entry name" value="RIESKE"/>
    <property type="match status" value="1"/>
</dbReference>
<keyword evidence="3" id="KW-0408">Iron</keyword>
<dbReference type="InterPro" id="IPR036922">
    <property type="entry name" value="Rieske_2Fe-2S_sf"/>
</dbReference>
<feature type="domain" description="Rieske" evidence="8">
    <location>
        <begin position="86"/>
        <end position="155"/>
    </location>
</feature>
<evidence type="ECO:0000256" key="3">
    <source>
        <dbReference type="ARBA" id="ARBA00023004"/>
    </source>
</evidence>
<dbReference type="Pfam" id="PF00355">
    <property type="entry name" value="Rieske"/>
    <property type="match status" value="1"/>
</dbReference>
<evidence type="ECO:0000256" key="7">
    <source>
        <dbReference type="SAM" id="Phobius"/>
    </source>
</evidence>
<evidence type="ECO:0000259" key="8">
    <source>
        <dbReference type="PROSITE" id="PS51296"/>
    </source>
</evidence>
<keyword evidence="10" id="KW-1185">Reference proteome</keyword>
<dbReference type="EMBL" id="JAQOUE010000001">
    <property type="protein sequence ID" value="MDT7040755.1"/>
    <property type="molecule type" value="Genomic_DNA"/>
</dbReference>
<dbReference type="Gene3D" id="2.102.10.10">
    <property type="entry name" value="Rieske [2Fe-2S] iron-sulphur domain"/>
    <property type="match status" value="1"/>
</dbReference>
<keyword evidence="1" id="KW-0001">2Fe-2S</keyword>
<dbReference type="CDD" id="cd03467">
    <property type="entry name" value="Rieske"/>
    <property type="match status" value="1"/>
</dbReference>
<keyword evidence="7" id="KW-0812">Transmembrane</keyword>
<reference evidence="9 10" key="1">
    <citation type="journal article" date="2023" name="ISME J.">
        <title>Cultivation and genomic characterization of novel and ubiquitous marine nitrite-oxidizing bacteria from the Nitrospirales.</title>
        <authorList>
            <person name="Mueller A.J."/>
            <person name="Daebeler A."/>
            <person name="Herbold C.W."/>
            <person name="Kirkegaard R.H."/>
            <person name="Daims H."/>
        </authorList>
    </citation>
    <scope>NUCLEOTIDE SEQUENCE [LARGE SCALE GENOMIC DNA]</scope>
    <source>
        <strain evidence="9 10">EB</strain>
    </source>
</reference>
<keyword evidence="2" id="KW-0479">Metal-binding</keyword>
<evidence type="ECO:0000313" key="9">
    <source>
        <dbReference type="EMBL" id="MDT7040755.1"/>
    </source>
</evidence>
<proteinExistence type="predicted"/>
<keyword evidence="4" id="KW-0411">Iron-sulfur</keyword>
<dbReference type="PRINTS" id="PR00162">
    <property type="entry name" value="RIESKE"/>
</dbReference>
<name>A0ABU3K2Y6_9BACT</name>
<comment type="caution">
    <text evidence="9">The sequence shown here is derived from an EMBL/GenBank/DDBJ whole genome shotgun (WGS) entry which is preliminary data.</text>
</comment>
<dbReference type="InterPro" id="IPR017941">
    <property type="entry name" value="Rieske_2Fe-2S"/>
</dbReference>
<accession>A0ABU3K2Y6</accession>
<sequence>MNSSEGEGRRTFLGWVSGGIAAAIGLVVGMPLVGYTILPALKRREAEWNDVGTVQSLQPGIPKEMDCIHSIADGWQKTATKKSLWAVKDDAGAVTVYSPLCTHLGCGYRWEADQQKFHCPCHHSFFALDGKVLSGPAPRPLDILPAKIEKGRLLVLYKEFKAGTAAKIEL</sequence>